<accession>A0ACB8QNV9</accession>
<evidence type="ECO:0000313" key="1">
    <source>
        <dbReference type="EMBL" id="KAI0033365.1"/>
    </source>
</evidence>
<sequence length="1215" mass="138386">MEIFMRNIPYACTQHRLDRALADVLHNAPFQDMSLHQINFQIFLFQDKRKLHVHSGTGSLTLPTLEIGQRFLDEYGGPLPSRSLSVDNRKILFHLSNRPPNPNIVRMVFERPYKDPAIREEMERRQELLKQGNVPLDTIQFGWECRDSVFSIEWESCFSSLVVPSLSFIDDKREVCIRIQDLSIPSLDQHRDVFIVVRYSHISYLFELSPYKSNPSDFGSMAAEVFGMFQDKELPRTRLSFLPLERHDIAVPYTSLALRLVLPSADALAQFRDLCAGAQLRSIASEQYPIDRRNLFSASAIDQLYAWERELPWTVAFQVESIVRALDVDVREMLALLPRIADMAVQHHAAYTAAFLRVFRNRVRAWWSSDADDDGVRRDETVEDCFVQAEKEHRREYTKLSSESIDANLFQCLHVTVTPTTMQLDGPFPERSNRVIRTYPSQHHESFLRVSFVEEDGMRYSFDPGLDARQFVKKRFGTILKEGLEVAGRKFTFLAYSMSALKEHTAWFMKSFDLEERPRCFIHISAQSIIASLGIFDDKTRRCPARYAARISQAVSATDQSAVKVARLTDIPDIWTEDGVYCFTDGVGKISLELAEKIWAEQQAQRKRARKSREPHPRAFQIRLQGAKGMLAVDYRLQGSVIAIRESMTKFTVQESSAVTIEIAQAFHNPMPYFLNRPLIMLLEGLGVRYEVFKRYQDAAIAEIKSSKASLLGVASLLERYGLGTSFHLPSLFNSLAKLGIHHLHGDPFWERILDSAVNHILRDLKNHARIPVPESWVLVGVCDEHGVLEEGEIYACVALSDGEKYYFEGPVLISRSPTVALGDVQIAKAIGRPQEGSPFDVEPLPNTVIFSVKGQRPLPSCLGGGDLDGDTYNLIPLNKCPDFRPRRIEPPASYPQPKRRELVHGYSTMNDVADFVVEYINSDVLGIIASNWLIIADQSTVEPHGVYDEDCQRLAQLHSLAVDYQKSGNPVPLQDIPRLKFREKPDWSAPETVDVEQSGRYYESNRALGRLFRDIDLGEVWPKLNRPRHSRKIELDDLADMLGASMFSERDRGLIEARIMEFDIRKAPPTAEEIKIVSRLYHRYVDELHGICATHVLTHRPGRSAMLTEEEAVVGTIIEKTSQPRKRKDLMSKLREKADFIVRDVRNELFAATDEEPEEALRRAWVAWKVALKMDGVFGAKSFGWIALGSVFEAVKGIEDAEKRSRGTKLGRTA</sequence>
<protein>
    <submittedName>
        <fullName evidence="1">RNA-directed RNA polymerase 2</fullName>
    </submittedName>
</protein>
<proteinExistence type="predicted"/>
<evidence type="ECO:0000313" key="2">
    <source>
        <dbReference type="Proteomes" id="UP000814128"/>
    </source>
</evidence>
<keyword evidence="2" id="KW-1185">Reference proteome</keyword>
<dbReference type="EMBL" id="MU273521">
    <property type="protein sequence ID" value="KAI0033365.1"/>
    <property type="molecule type" value="Genomic_DNA"/>
</dbReference>
<organism evidence="1 2">
    <name type="scientific">Vararia minispora EC-137</name>
    <dbReference type="NCBI Taxonomy" id="1314806"/>
    <lineage>
        <taxon>Eukaryota</taxon>
        <taxon>Fungi</taxon>
        <taxon>Dikarya</taxon>
        <taxon>Basidiomycota</taxon>
        <taxon>Agaricomycotina</taxon>
        <taxon>Agaricomycetes</taxon>
        <taxon>Russulales</taxon>
        <taxon>Lachnocladiaceae</taxon>
        <taxon>Vararia</taxon>
    </lineage>
</organism>
<keyword evidence="1" id="KW-0548">Nucleotidyltransferase</keyword>
<name>A0ACB8QNV9_9AGAM</name>
<comment type="caution">
    <text evidence="1">The sequence shown here is derived from an EMBL/GenBank/DDBJ whole genome shotgun (WGS) entry which is preliminary data.</text>
</comment>
<dbReference type="Proteomes" id="UP000814128">
    <property type="component" value="Unassembled WGS sequence"/>
</dbReference>
<keyword evidence="1" id="KW-0696">RNA-directed RNA polymerase</keyword>
<reference evidence="1" key="2">
    <citation type="journal article" date="2022" name="New Phytol.">
        <title>Evolutionary transition to the ectomycorrhizal habit in the genomes of a hyperdiverse lineage of mushroom-forming fungi.</title>
        <authorList>
            <person name="Looney B."/>
            <person name="Miyauchi S."/>
            <person name="Morin E."/>
            <person name="Drula E."/>
            <person name="Courty P.E."/>
            <person name="Kohler A."/>
            <person name="Kuo A."/>
            <person name="LaButti K."/>
            <person name="Pangilinan J."/>
            <person name="Lipzen A."/>
            <person name="Riley R."/>
            <person name="Andreopoulos W."/>
            <person name="He G."/>
            <person name="Johnson J."/>
            <person name="Nolan M."/>
            <person name="Tritt A."/>
            <person name="Barry K.W."/>
            <person name="Grigoriev I.V."/>
            <person name="Nagy L.G."/>
            <person name="Hibbett D."/>
            <person name="Henrissat B."/>
            <person name="Matheny P.B."/>
            <person name="Labbe J."/>
            <person name="Martin F.M."/>
        </authorList>
    </citation>
    <scope>NUCLEOTIDE SEQUENCE</scope>
    <source>
        <strain evidence="1">EC-137</strain>
    </source>
</reference>
<reference evidence="1" key="1">
    <citation type="submission" date="2021-02" db="EMBL/GenBank/DDBJ databases">
        <authorList>
            <consortium name="DOE Joint Genome Institute"/>
            <person name="Ahrendt S."/>
            <person name="Looney B.P."/>
            <person name="Miyauchi S."/>
            <person name="Morin E."/>
            <person name="Drula E."/>
            <person name="Courty P.E."/>
            <person name="Chicoki N."/>
            <person name="Fauchery L."/>
            <person name="Kohler A."/>
            <person name="Kuo A."/>
            <person name="Labutti K."/>
            <person name="Pangilinan J."/>
            <person name="Lipzen A."/>
            <person name="Riley R."/>
            <person name="Andreopoulos W."/>
            <person name="He G."/>
            <person name="Johnson J."/>
            <person name="Barry K.W."/>
            <person name="Grigoriev I.V."/>
            <person name="Nagy L."/>
            <person name="Hibbett D."/>
            <person name="Henrissat B."/>
            <person name="Matheny P.B."/>
            <person name="Labbe J."/>
            <person name="Martin F."/>
        </authorList>
    </citation>
    <scope>NUCLEOTIDE SEQUENCE</scope>
    <source>
        <strain evidence="1">EC-137</strain>
    </source>
</reference>
<gene>
    <name evidence="1" type="ORF">K488DRAFT_84974</name>
</gene>
<keyword evidence="1" id="KW-0808">Transferase</keyword>